<proteinExistence type="predicted"/>
<dbReference type="EMBL" id="DXAQ01000166">
    <property type="protein sequence ID" value="HIZ90470.1"/>
    <property type="molecule type" value="Genomic_DNA"/>
</dbReference>
<gene>
    <name evidence="1" type="ORF">H9804_11040</name>
</gene>
<evidence type="ECO:0000313" key="2">
    <source>
        <dbReference type="Proteomes" id="UP000824176"/>
    </source>
</evidence>
<dbReference type="Proteomes" id="UP000824176">
    <property type="component" value="Unassembled WGS sequence"/>
</dbReference>
<reference evidence="1" key="2">
    <citation type="submission" date="2021-04" db="EMBL/GenBank/DDBJ databases">
        <authorList>
            <person name="Gilroy R."/>
        </authorList>
    </citation>
    <scope>NUCLEOTIDE SEQUENCE</scope>
    <source>
        <strain evidence="1">ChiW4-1371</strain>
    </source>
</reference>
<protein>
    <recommendedName>
        <fullName evidence="3">WYL domain-containing protein</fullName>
    </recommendedName>
</protein>
<accession>A0A9D2KC39</accession>
<sequence>MALSYNKAMTPYSLSKFFIKTKSFKEVIKYVINKDNSILYKAEDKKIHPVYKNSIIMRLTYAERAWLYNILHDPKAELFLDRNIIDLLINDLEKSHNTPYTLSNNEMHILKLNDNPAHKYTIEEIGIFRKVMHVIYKKIYVSISMKQNSVGEKYMAENVIIYKIEYMSDDDTLHILYYNKEYKCLKKIPLLMIKNIKLGNNITEYETIENEIKTAIASKRSTNPIVIEIDNKDNAFQRCTYKFALYDRLIYQKNDKIYMEIYYYRGSQQEDIIVSIMQLGKYIKVVSPSDIALRIKEEILARNEMFSEKIS</sequence>
<comment type="caution">
    <text evidence="1">The sequence shown here is derived from an EMBL/GenBank/DDBJ whole genome shotgun (WGS) entry which is preliminary data.</text>
</comment>
<reference evidence="1" key="1">
    <citation type="journal article" date="2021" name="PeerJ">
        <title>Extensive microbial diversity within the chicken gut microbiome revealed by metagenomics and culture.</title>
        <authorList>
            <person name="Gilroy R."/>
            <person name="Ravi A."/>
            <person name="Getino M."/>
            <person name="Pursley I."/>
            <person name="Horton D.L."/>
            <person name="Alikhan N.F."/>
            <person name="Baker D."/>
            <person name="Gharbi K."/>
            <person name="Hall N."/>
            <person name="Watson M."/>
            <person name="Adriaenssens E.M."/>
            <person name="Foster-Nyarko E."/>
            <person name="Jarju S."/>
            <person name="Secka A."/>
            <person name="Antonio M."/>
            <person name="Oren A."/>
            <person name="Chaudhuri R.R."/>
            <person name="La Ragione R."/>
            <person name="Hildebrand F."/>
            <person name="Pallen M.J."/>
        </authorList>
    </citation>
    <scope>NUCLEOTIDE SEQUENCE</scope>
    <source>
        <strain evidence="1">ChiW4-1371</strain>
    </source>
</reference>
<organism evidence="1 2">
    <name type="scientific">Candidatus Mucispirillum faecigallinarum</name>
    <dbReference type="NCBI Taxonomy" id="2838699"/>
    <lineage>
        <taxon>Bacteria</taxon>
        <taxon>Pseudomonadati</taxon>
        <taxon>Deferribacterota</taxon>
        <taxon>Deferribacteres</taxon>
        <taxon>Deferribacterales</taxon>
        <taxon>Mucispirillaceae</taxon>
        <taxon>Mucispirillum</taxon>
    </lineage>
</organism>
<name>A0A9D2KC39_9BACT</name>
<evidence type="ECO:0000313" key="1">
    <source>
        <dbReference type="EMBL" id="HIZ90470.1"/>
    </source>
</evidence>
<evidence type="ECO:0008006" key="3">
    <source>
        <dbReference type="Google" id="ProtNLM"/>
    </source>
</evidence>
<dbReference type="AlphaFoldDB" id="A0A9D2KC39"/>